<feature type="region of interest" description="Disordered" evidence="3">
    <location>
        <begin position="243"/>
        <end position="309"/>
    </location>
</feature>
<gene>
    <name evidence="5" type="ORF">TRAPUB_10215</name>
</gene>
<dbReference type="PROSITE" id="PS50250">
    <property type="entry name" value="PCI"/>
    <property type="match status" value="1"/>
</dbReference>
<reference evidence="5 6" key="1">
    <citation type="submission" date="2016-10" db="EMBL/GenBank/DDBJ databases">
        <title>Genome sequence of the basidiomycete white-rot fungus Trametes pubescens.</title>
        <authorList>
            <person name="Makela M.R."/>
            <person name="Granchi Z."/>
            <person name="Peng M."/>
            <person name="De Vries R.P."/>
            <person name="Grigoriev I."/>
            <person name="Riley R."/>
            <person name="Hilden K."/>
        </authorList>
    </citation>
    <scope>NUCLEOTIDE SEQUENCE [LARGE SCALE GENOMIC DNA]</scope>
    <source>
        <strain evidence="5 6">FBCC735</strain>
    </source>
</reference>
<evidence type="ECO:0000256" key="3">
    <source>
        <dbReference type="SAM" id="MobiDB-lite"/>
    </source>
</evidence>
<keyword evidence="2" id="KW-0736">Signalosome</keyword>
<name>A0A1M2W080_TRAPU</name>
<dbReference type="PANTHER" id="PTHR15350">
    <property type="entry name" value="COP9 SIGNALOSOME COMPLEX SUBUNIT 7/DENDRITIC CELL PROTEIN GA17"/>
    <property type="match status" value="1"/>
</dbReference>
<dbReference type="InterPro" id="IPR045237">
    <property type="entry name" value="COPS7/eIF3m"/>
</dbReference>
<comment type="similarity">
    <text evidence="1">Belongs to the CSN7/EIF3M family. CSN7 subfamily.</text>
</comment>
<dbReference type="SMART" id="SM00088">
    <property type="entry name" value="PINT"/>
    <property type="match status" value="1"/>
</dbReference>
<keyword evidence="6" id="KW-1185">Reference proteome</keyword>
<organism evidence="5 6">
    <name type="scientific">Trametes pubescens</name>
    <name type="common">White-rot fungus</name>
    <dbReference type="NCBI Taxonomy" id="154538"/>
    <lineage>
        <taxon>Eukaryota</taxon>
        <taxon>Fungi</taxon>
        <taxon>Dikarya</taxon>
        <taxon>Basidiomycota</taxon>
        <taxon>Agaricomycotina</taxon>
        <taxon>Agaricomycetes</taxon>
        <taxon>Polyporales</taxon>
        <taxon>Polyporaceae</taxon>
        <taxon>Trametes</taxon>
    </lineage>
</organism>
<evidence type="ECO:0000256" key="2">
    <source>
        <dbReference type="ARBA" id="ARBA00022790"/>
    </source>
</evidence>
<evidence type="ECO:0000313" key="6">
    <source>
        <dbReference type="Proteomes" id="UP000184267"/>
    </source>
</evidence>
<dbReference type="Pfam" id="PF22061">
    <property type="entry name" value="CSN7_HB_subdom"/>
    <property type="match status" value="1"/>
</dbReference>
<dbReference type="STRING" id="154538.A0A1M2W080"/>
<dbReference type="OrthoDB" id="10265275at2759"/>
<comment type="caution">
    <text evidence="5">The sequence shown here is derived from an EMBL/GenBank/DDBJ whole genome shotgun (WGS) entry which is preliminary data.</text>
</comment>
<feature type="compositionally biased region" description="Basic and acidic residues" evidence="3">
    <location>
        <begin position="267"/>
        <end position="287"/>
    </location>
</feature>
<dbReference type="InterPro" id="IPR000717">
    <property type="entry name" value="PCI_dom"/>
</dbReference>
<dbReference type="Pfam" id="PF01399">
    <property type="entry name" value="PCI"/>
    <property type="match status" value="1"/>
</dbReference>
<feature type="compositionally biased region" description="Acidic residues" evidence="3">
    <location>
        <begin position="288"/>
        <end position="300"/>
    </location>
</feature>
<dbReference type="GO" id="GO:0008180">
    <property type="term" value="C:COP9 signalosome"/>
    <property type="evidence" value="ECO:0007669"/>
    <property type="project" value="UniProtKB-KW"/>
</dbReference>
<dbReference type="PANTHER" id="PTHR15350:SF5">
    <property type="entry name" value="COP9 SIGNALOSOME COMPLEX SUBUNIT 7"/>
    <property type="match status" value="1"/>
</dbReference>
<evidence type="ECO:0000256" key="1">
    <source>
        <dbReference type="ARBA" id="ARBA00008482"/>
    </source>
</evidence>
<evidence type="ECO:0000313" key="5">
    <source>
        <dbReference type="EMBL" id="OJT13196.1"/>
    </source>
</evidence>
<sequence>MEIGTQHVAKLEPFLLMSKAAKGAAAAKLIQDATSAPGVFVFGELLDLPNIQELATHETHSRFYSLLQLFAYKTYADYIQHKDSLPPLNDAQTIKLKQLTLVSLAQDSRILPYNELLRVLDMPTVRELEDLIIDAIYLDIVRGKLDQKEGQFEIEYTMGRDLEPGKLEQLLVSLQNWCVGSTRPMHCAKLTSECRASTTAAVLATLDNKLSELSNRTVTAKTMKEEYDRGYQSTLKEVVDKQKEARNANKTHVFTGRSGLTPAGRAELQREQERQQQRERELRGKDNENDENSMDIDEPAEGSKGKGRK</sequence>
<accession>A0A1M2W080</accession>
<proteinExistence type="inferred from homology"/>
<evidence type="ECO:0000259" key="4">
    <source>
        <dbReference type="PROSITE" id="PS50250"/>
    </source>
</evidence>
<protein>
    <submittedName>
        <fullName evidence="5">COP9 signalosome complex subunit 7a</fullName>
    </submittedName>
</protein>
<dbReference type="Proteomes" id="UP000184267">
    <property type="component" value="Unassembled WGS sequence"/>
</dbReference>
<dbReference type="EMBL" id="MNAD01000421">
    <property type="protein sequence ID" value="OJT13196.1"/>
    <property type="molecule type" value="Genomic_DNA"/>
</dbReference>
<dbReference type="OMA" id="KIEWANT"/>
<dbReference type="AlphaFoldDB" id="A0A1M2W080"/>
<feature type="domain" description="PCI" evidence="4">
    <location>
        <begin position="1"/>
        <end position="159"/>
    </location>
</feature>